<proteinExistence type="predicted"/>
<accession>A0A9W9A1C1</accession>
<evidence type="ECO:0000313" key="2">
    <source>
        <dbReference type="Proteomes" id="UP001150238"/>
    </source>
</evidence>
<dbReference type="AlphaFoldDB" id="A0A9W9A1C1"/>
<organism evidence="1 2">
    <name type="scientific">Lentinula lateritia</name>
    <dbReference type="NCBI Taxonomy" id="40482"/>
    <lineage>
        <taxon>Eukaryota</taxon>
        <taxon>Fungi</taxon>
        <taxon>Dikarya</taxon>
        <taxon>Basidiomycota</taxon>
        <taxon>Agaricomycotina</taxon>
        <taxon>Agaricomycetes</taxon>
        <taxon>Agaricomycetidae</taxon>
        <taxon>Agaricales</taxon>
        <taxon>Marasmiineae</taxon>
        <taxon>Omphalotaceae</taxon>
        <taxon>Lentinula</taxon>
    </lineage>
</organism>
<sequence length="63" mass="7269">MTQDRKLLVSRMENTLTQCLDTFTPVGKNQTLRKLKTCAWSLNQSVETREGEWIPQIANNCNN</sequence>
<comment type="caution">
    <text evidence="1">The sequence shown here is derived from an EMBL/GenBank/DDBJ whole genome shotgun (WGS) entry which is preliminary data.</text>
</comment>
<reference evidence="1" key="1">
    <citation type="submission" date="2022-08" db="EMBL/GenBank/DDBJ databases">
        <authorList>
            <consortium name="DOE Joint Genome Institute"/>
            <person name="Min B."/>
            <person name="Riley R."/>
            <person name="Sierra-Patev S."/>
            <person name="Naranjo-Ortiz M."/>
            <person name="Looney B."/>
            <person name="Konkel Z."/>
            <person name="Slot J.C."/>
            <person name="Sakamoto Y."/>
            <person name="Steenwyk J.L."/>
            <person name="Rokas A."/>
            <person name="Carro J."/>
            <person name="Camarero S."/>
            <person name="Ferreira P."/>
            <person name="Molpeceres G."/>
            <person name="Ruiz-Duenas F.J."/>
            <person name="Serrano A."/>
            <person name="Henrissat B."/>
            <person name="Drula E."/>
            <person name="Hughes K.W."/>
            <person name="Mata J.L."/>
            <person name="Ishikawa N.K."/>
            <person name="Vargas-Isla R."/>
            <person name="Ushijima S."/>
            <person name="Smith C.A."/>
            <person name="Ahrendt S."/>
            <person name="Andreopoulos W."/>
            <person name="He G."/>
            <person name="Labutti K."/>
            <person name="Lipzen A."/>
            <person name="Ng V."/>
            <person name="Sandor L."/>
            <person name="Barry K."/>
            <person name="Martinez A.T."/>
            <person name="Xiao Y."/>
            <person name="Gibbons J.G."/>
            <person name="Terashima K."/>
            <person name="Hibbett D.S."/>
            <person name="Grigoriev I.V."/>
        </authorList>
    </citation>
    <scope>NUCLEOTIDE SEQUENCE</scope>
    <source>
        <strain evidence="1">Sp2 HRB7682 ss15</strain>
    </source>
</reference>
<dbReference type="EMBL" id="JANVFS010000029">
    <property type="protein sequence ID" value="KAJ4471329.1"/>
    <property type="molecule type" value="Genomic_DNA"/>
</dbReference>
<gene>
    <name evidence="1" type="ORF">C8J55DRAFT_521385</name>
</gene>
<name>A0A9W9A1C1_9AGAR</name>
<evidence type="ECO:0000313" key="1">
    <source>
        <dbReference type="EMBL" id="KAJ4471329.1"/>
    </source>
</evidence>
<dbReference type="Proteomes" id="UP001150238">
    <property type="component" value="Unassembled WGS sequence"/>
</dbReference>
<protein>
    <submittedName>
        <fullName evidence="1">Uncharacterized protein</fullName>
    </submittedName>
</protein>
<reference evidence="1" key="2">
    <citation type="journal article" date="2023" name="Proc. Natl. Acad. Sci. U.S.A.">
        <title>A global phylogenomic analysis of the shiitake genus Lentinula.</title>
        <authorList>
            <person name="Sierra-Patev S."/>
            <person name="Min B."/>
            <person name="Naranjo-Ortiz M."/>
            <person name="Looney B."/>
            <person name="Konkel Z."/>
            <person name="Slot J.C."/>
            <person name="Sakamoto Y."/>
            <person name="Steenwyk J.L."/>
            <person name="Rokas A."/>
            <person name="Carro J."/>
            <person name="Camarero S."/>
            <person name="Ferreira P."/>
            <person name="Molpeceres G."/>
            <person name="Ruiz-Duenas F.J."/>
            <person name="Serrano A."/>
            <person name="Henrissat B."/>
            <person name="Drula E."/>
            <person name="Hughes K.W."/>
            <person name="Mata J.L."/>
            <person name="Ishikawa N.K."/>
            <person name="Vargas-Isla R."/>
            <person name="Ushijima S."/>
            <person name="Smith C.A."/>
            <person name="Donoghue J."/>
            <person name="Ahrendt S."/>
            <person name="Andreopoulos W."/>
            <person name="He G."/>
            <person name="LaButti K."/>
            <person name="Lipzen A."/>
            <person name="Ng V."/>
            <person name="Riley R."/>
            <person name="Sandor L."/>
            <person name="Barry K."/>
            <person name="Martinez A.T."/>
            <person name="Xiao Y."/>
            <person name="Gibbons J.G."/>
            <person name="Terashima K."/>
            <person name="Grigoriev I.V."/>
            <person name="Hibbett D."/>
        </authorList>
    </citation>
    <scope>NUCLEOTIDE SEQUENCE</scope>
    <source>
        <strain evidence="1">Sp2 HRB7682 ss15</strain>
    </source>
</reference>